<sequence length="131" mass="15154">MSTSEAELTIPYEKYFEFFPAKVWSLQHFSKMFSEYYEVKDRRAVHNIFYKILKSVANDQSATVEVRNTAKELIERKIVSAISFCKILHSLFAFRSREAAVVNIGARFRCLFTRSYTSRCALAAPPSCCKD</sequence>
<dbReference type="STRING" id="94130.A0A2Z6RVN5"/>
<protein>
    <submittedName>
        <fullName evidence="1">Uncharacterized protein</fullName>
    </submittedName>
</protein>
<comment type="caution">
    <text evidence="1">The sequence shown here is derived from an EMBL/GenBank/DDBJ whole genome shotgun (WGS) entry which is preliminary data.</text>
</comment>
<keyword evidence="2" id="KW-1185">Reference proteome</keyword>
<dbReference type="AlphaFoldDB" id="A0A2Z6RVN5"/>
<organism evidence="1 2">
    <name type="scientific">Rhizophagus clarus</name>
    <dbReference type="NCBI Taxonomy" id="94130"/>
    <lineage>
        <taxon>Eukaryota</taxon>
        <taxon>Fungi</taxon>
        <taxon>Fungi incertae sedis</taxon>
        <taxon>Mucoromycota</taxon>
        <taxon>Glomeromycotina</taxon>
        <taxon>Glomeromycetes</taxon>
        <taxon>Glomerales</taxon>
        <taxon>Glomeraceae</taxon>
        <taxon>Rhizophagus</taxon>
    </lineage>
</organism>
<dbReference type="Proteomes" id="UP000247702">
    <property type="component" value="Unassembled WGS sequence"/>
</dbReference>
<proteinExistence type="predicted"/>
<name>A0A2Z6RVN5_9GLOM</name>
<dbReference type="EMBL" id="BEXD01004068">
    <property type="protein sequence ID" value="GBC06341.1"/>
    <property type="molecule type" value="Genomic_DNA"/>
</dbReference>
<evidence type="ECO:0000313" key="1">
    <source>
        <dbReference type="EMBL" id="GBC06341.1"/>
    </source>
</evidence>
<reference evidence="1 2" key="1">
    <citation type="submission" date="2017-11" db="EMBL/GenBank/DDBJ databases">
        <title>The genome of Rhizophagus clarus HR1 reveals common genetic basis of auxotrophy among arbuscular mycorrhizal fungi.</title>
        <authorList>
            <person name="Kobayashi Y."/>
        </authorList>
    </citation>
    <scope>NUCLEOTIDE SEQUENCE [LARGE SCALE GENOMIC DNA]</scope>
    <source>
        <strain evidence="1 2">HR1</strain>
    </source>
</reference>
<accession>A0A2Z6RVN5</accession>
<evidence type="ECO:0000313" key="2">
    <source>
        <dbReference type="Proteomes" id="UP000247702"/>
    </source>
</evidence>
<gene>
    <name evidence="1" type="ORF">RclHR1_06780005</name>
</gene>